<evidence type="ECO:0000313" key="2">
    <source>
        <dbReference type="EMBL" id="OWY93774.1"/>
    </source>
</evidence>
<feature type="non-terminal residue" evidence="2">
    <location>
        <position position="181"/>
    </location>
</feature>
<evidence type="ECO:0000313" key="3">
    <source>
        <dbReference type="Proteomes" id="UP000198211"/>
    </source>
</evidence>
<sequence length="181" mass="19240">MVNVAQGMMNIGESWAMVPSRYFVPMDGTTGQTSVISGVSGTGIGAFVSGVAEHGLGGLEERQAVALFTNPQGVHVGPTTWKGMERQVLAEQKVKTARRTAMTTGGRPKARKMVARSKPRREVVTSGGDETDDNPQTKKLKASVKQTAGDSQRMAHRPSCVDNLAIGSRSVQTDPSVMRVA</sequence>
<dbReference type="AlphaFoldDB" id="A0A225UKX4"/>
<keyword evidence="3" id="KW-1185">Reference proteome</keyword>
<feature type="compositionally biased region" description="Basic residues" evidence="1">
    <location>
        <begin position="108"/>
        <end position="119"/>
    </location>
</feature>
<proteinExistence type="predicted"/>
<comment type="caution">
    <text evidence="2">The sequence shown here is derived from an EMBL/GenBank/DDBJ whole genome shotgun (WGS) entry which is preliminary data.</text>
</comment>
<dbReference type="Proteomes" id="UP000198211">
    <property type="component" value="Unassembled WGS sequence"/>
</dbReference>
<name>A0A225UKX4_9STRA</name>
<organism evidence="2 3">
    <name type="scientific">Phytophthora megakarya</name>
    <dbReference type="NCBI Taxonomy" id="4795"/>
    <lineage>
        <taxon>Eukaryota</taxon>
        <taxon>Sar</taxon>
        <taxon>Stramenopiles</taxon>
        <taxon>Oomycota</taxon>
        <taxon>Peronosporomycetes</taxon>
        <taxon>Peronosporales</taxon>
        <taxon>Peronosporaceae</taxon>
        <taxon>Phytophthora</taxon>
    </lineage>
</organism>
<accession>A0A225UKX4</accession>
<feature type="region of interest" description="Disordered" evidence="1">
    <location>
        <begin position="103"/>
        <end position="181"/>
    </location>
</feature>
<reference evidence="3" key="1">
    <citation type="submission" date="2017-03" db="EMBL/GenBank/DDBJ databases">
        <title>Phytopthora megakarya and P. palmivora, two closely related causual agents of cacao black pod achieved similar genome size and gene model numbers by different mechanisms.</title>
        <authorList>
            <person name="Ali S."/>
            <person name="Shao J."/>
            <person name="Larry D.J."/>
            <person name="Kronmiller B."/>
            <person name="Shen D."/>
            <person name="Strem M.D."/>
            <person name="Melnick R.L."/>
            <person name="Guiltinan M.J."/>
            <person name="Tyler B.M."/>
            <person name="Meinhardt L.W."/>
            <person name="Bailey B.A."/>
        </authorList>
    </citation>
    <scope>NUCLEOTIDE SEQUENCE [LARGE SCALE GENOMIC DNA]</scope>
    <source>
        <strain evidence="3">zdho120</strain>
    </source>
</reference>
<gene>
    <name evidence="2" type="ORF">PHMEG_00036702</name>
</gene>
<dbReference type="OrthoDB" id="125001at2759"/>
<evidence type="ECO:0000256" key="1">
    <source>
        <dbReference type="SAM" id="MobiDB-lite"/>
    </source>
</evidence>
<protein>
    <submittedName>
        <fullName evidence="2">Uncharacterized protein</fullName>
    </submittedName>
</protein>
<dbReference type="EMBL" id="NBNE01015468">
    <property type="protein sequence ID" value="OWY93774.1"/>
    <property type="molecule type" value="Genomic_DNA"/>
</dbReference>